<feature type="region of interest" description="Disordered" evidence="3">
    <location>
        <begin position="37"/>
        <end position="101"/>
    </location>
</feature>
<dbReference type="InterPro" id="IPR023346">
    <property type="entry name" value="Lysozyme-like_dom_sf"/>
</dbReference>
<proteinExistence type="inferred from homology"/>
<evidence type="ECO:0000256" key="3">
    <source>
        <dbReference type="SAM" id="MobiDB-lite"/>
    </source>
</evidence>
<feature type="domain" description="Transglycosylase SLT" evidence="4">
    <location>
        <begin position="527"/>
        <end position="625"/>
    </location>
</feature>
<dbReference type="PANTHER" id="PTHR37423">
    <property type="entry name" value="SOLUBLE LYTIC MUREIN TRANSGLYCOSYLASE-RELATED"/>
    <property type="match status" value="1"/>
</dbReference>
<dbReference type="Proteomes" id="UP000512146">
    <property type="component" value="Chromosome"/>
</dbReference>
<accession>A0A7L6LCF3</accession>
<organism evidence="5 6">
    <name type="scientific">Escherichia marmotae</name>
    <dbReference type="NCBI Taxonomy" id="1499973"/>
    <lineage>
        <taxon>Bacteria</taxon>
        <taxon>Pseudomonadati</taxon>
        <taxon>Pseudomonadota</taxon>
        <taxon>Gammaproteobacteria</taxon>
        <taxon>Enterobacterales</taxon>
        <taxon>Enterobacteriaceae</taxon>
        <taxon>Escherichia</taxon>
    </lineage>
</organism>
<sequence>MAGNQMPVLTLDINEEQLKRLEAVFEKYRNGLMIGPAGTPLKIPSNTGQGGGARQTTTGGEANQAPRKPSSPAPVPTASTDGRLRDEKGRFVGSGKTPDSLVSNYKGRGETMFDKYLSGLGKNAKQTLKTYKQINSTLRTTTSRLNNLFKTTVSWGTKLAVMGVAGPFGFGMMARNVVEKQKNADELMATPGELKAAESTYSPYFSGVGNVLNTLAAAQNDIAHPARVGLLNLGLNPDKNATENLPVFLKKVAALAKEYQGTGLTQSNFRGMGLGWVNFGLTNQLVKYQDKIPELNKEFLLRASQNDSLLTSGHTSQYQNLTSNLENNWDRLTSGFQGALAGNAYPLIRISNGITNAALNFMNGENFKRILTDVETGLDKLGKYVNGPDFNNDLNNFAENVAKVTKALGGFVGFAVEHPWLFGAAVLAGPSRVGAVAATTTGVAARVVGGSLLGATAGTVAGLAIPTNSTPTTSEEMKGLEGRFNFEYFNEVQEWQKNNPGKVWPGKIGGDNNANLSQKEKLLAMVRAKARAALLPEGLMEAMIGVESGWNPNAISAKGAMGLPQFVKRTGNAYGLYGKDFYDPDKSTDAMVRYLIDNSNRYGGDIAKMLAQYNGGNAAVGKDNTLRLKSETVDYLLKLMAQIPAMREQRPMLEGKLLNAQQVLASNPDGRALIQLEILRKPGDNFDAQVVGQQQFLTR</sequence>
<protein>
    <submittedName>
        <fullName evidence="5">Lytic transglycosylase domain-containing protein</fullName>
    </submittedName>
</protein>
<name>A0A7L6LCF3_9ESCH</name>
<evidence type="ECO:0000256" key="2">
    <source>
        <dbReference type="ARBA" id="ARBA00022729"/>
    </source>
</evidence>
<dbReference type="CDD" id="cd00254">
    <property type="entry name" value="LT-like"/>
    <property type="match status" value="1"/>
</dbReference>
<gene>
    <name evidence="5" type="ORF">HV276_09710</name>
</gene>
<evidence type="ECO:0000313" key="5">
    <source>
        <dbReference type="EMBL" id="QLX29968.1"/>
    </source>
</evidence>
<dbReference type="EMBL" id="CP056165">
    <property type="protein sequence ID" value="QLX29968.1"/>
    <property type="molecule type" value="Genomic_DNA"/>
</dbReference>
<dbReference type="InterPro" id="IPR008258">
    <property type="entry name" value="Transglycosylase_SLT_dom_1"/>
</dbReference>
<dbReference type="RefSeq" id="WP_181503298.1">
    <property type="nucleotide sequence ID" value="NZ_CP056165.1"/>
</dbReference>
<dbReference type="SUPFAM" id="SSF53955">
    <property type="entry name" value="Lysozyme-like"/>
    <property type="match status" value="1"/>
</dbReference>
<evidence type="ECO:0000313" key="6">
    <source>
        <dbReference type="Proteomes" id="UP000512146"/>
    </source>
</evidence>
<evidence type="ECO:0000259" key="4">
    <source>
        <dbReference type="Pfam" id="PF01464"/>
    </source>
</evidence>
<dbReference type="AlphaFoldDB" id="A0A7L6LCF3"/>
<dbReference type="Gene3D" id="1.10.530.10">
    <property type="match status" value="1"/>
</dbReference>
<keyword evidence="2" id="KW-0732">Signal</keyword>
<dbReference type="Pfam" id="PF01464">
    <property type="entry name" value="SLT"/>
    <property type="match status" value="1"/>
</dbReference>
<comment type="similarity">
    <text evidence="1">Belongs to the transglycosylase Slt family.</text>
</comment>
<reference evidence="5 6" key="1">
    <citation type="submission" date="2020-06" db="EMBL/GenBank/DDBJ databases">
        <title>REHAB project genomes.</title>
        <authorList>
            <person name="Shaw L.P."/>
        </authorList>
    </citation>
    <scope>NUCLEOTIDE SEQUENCE [LARGE SCALE GENOMIC DNA]</scope>
    <source>
        <strain evidence="5 6">RHBSTW-00777</strain>
    </source>
</reference>
<evidence type="ECO:0000256" key="1">
    <source>
        <dbReference type="ARBA" id="ARBA00007734"/>
    </source>
</evidence>
<dbReference type="PANTHER" id="PTHR37423:SF2">
    <property type="entry name" value="MEMBRANE-BOUND LYTIC MUREIN TRANSGLYCOSYLASE C"/>
    <property type="match status" value="1"/>
</dbReference>